<dbReference type="Proteomes" id="UP000242519">
    <property type="component" value="Unassembled WGS sequence"/>
</dbReference>
<name>A0A218ZEK2_9HELO</name>
<dbReference type="AlphaFoldDB" id="A0A218ZEK2"/>
<feature type="region of interest" description="Disordered" evidence="1">
    <location>
        <begin position="133"/>
        <end position="159"/>
    </location>
</feature>
<sequence>MSQKEILRFIAGHHSSKIASNTCTDRALHSQSKILAKHRLAKKRDSAMKHQYPYNPECPSYARERKRVEYVNGSAPESTIDQRADGRYEIGWKIDTTKQKPTPSRNVPSSAHLTAFPAQSLLQQQPTFDHVFLKTPESGSSLSQTHPTPPESSRLDSSGVKKILDRPHAALTSLWKIILVLHWRFEAPRQGMWDTVRRSEMDEDEDEFPVEEPKRPSEETTLRCRVRRWGLEWGLELMLLYEDVFCKVIFKEGVGLALWEVSGSSLESDCVSARQRVESPGSGDL</sequence>
<protein>
    <submittedName>
        <fullName evidence="2">Uncharacterized protein</fullName>
    </submittedName>
</protein>
<proteinExistence type="predicted"/>
<feature type="compositionally biased region" description="Polar residues" evidence="1">
    <location>
        <begin position="137"/>
        <end position="146"/>
    </location>
</feature>
<dbReference type="EMBL" id="MZNU01000058">
    <property type="protein sequence ID" value="OWP06020.1"/>
    <property type="molecule type" value="Genomic_DNA"/>
</dbReference>
<keyword evidence="3" id="KW-1185">Reference proteome</keyword>
<gene>
    <name evidence="2" type="ORF">B2J93_1777</name>
</gene>
<evidence type="ECO:0000313" key="2">
    <source>
        <dbReference type="EMBL" id="OWP06020.1"/>
    </source>
</evidence>
<accession>A0A218ZEK2</accession>
<comment type="caution">
    <text evidence="2">The sequence shown here is derived from an EMBL/GenBank/DDBJ whole genome shotgun (WGS) entry which is preliminary data.</text>
</comment>
<dbReference type="InParanoid" id="A0A218ZEK2"/>
<reference evidence="2 3" key="1">
    <citation type="submission" date="2017-04" db="EMBL/GenBank/DDBJ databases">
        <title>Draft genome sequence of Marssonina coronaria NL1: causal agent of apple blotch.</title>
        <authorList>
            <person name="Cheng Q."/>
        </authorList>
    </citation>
    <scope>NUCLEOTIDE SEQUENCE [LARGE SCALE GENOMIC DNA]</scope>
    <source>
        <strain evidence="2 3">NL1</strain>
    </source>
</reference>
<evidence type="ECO:0000313" key="3">
    <source>
        <dbReference type="Proteomes" id="UP000242519"/>
    </source>
</evidence>
<evidence type="ECO:0000256" key="1">
    <source>
        <dbReference type="SAM" id="MobiDB-lite"/>
    </source>
</evidence>
<organism evidence="2 3">
    <name type="scientific">Diplocarpon coronariae</name>
    <dbReference type="NCBI Taxonomy" id="2795749"/>
    <lineage>
        <taxon>Eukaryota</taxon>
        <taxon>Fungi</taxon>
        <taxon>Dikarya</taxon>
        <taxon>Ascomycota</taxon>
        <taxon>Pezizomycotina</taxon>
        <taxon>Leotiomycetes</taxon>
        <taxon>Helotiales</taxon>
        <taxon>Drepanopezizaceae</taxon>
        <taxon>Diplocarpon</taxon>
    </lineage>
</organism>